<feature type="compositionally biased region" description="Basic and acidic residues" evidence="1">
    <location>
        <begin position="27"/>
        <end position="38"/>
    </location>
</feature>
<protein>
    <submittedName>
        <fullName evidence="2">(apollo) hypothetical protein</fullName>
    </submittedName>
</protein>
<dbReference type="OrthoDB" id="118105at2759"/>
<comment type="caution">
    <text evidence="2">The sequence shown here is derived from an EMBL/GenBank/DDBJ whole genome shotgun (WGS) entry which is preliminary data.</text>
</comment>
<feature type="compositionally biased region" description="Polar residues" evidence="1">
    <location>
        <begin position="95"/>
        <end position="104"/>
    </location>
</feature>
<organism evidence="2 3">
    <name type="scientific">Parnassius apollo</name>
    <name type="common">Apollo butterfly</name>
    <name type="synonym">Papilio apollo</name>
    <dbReference type="NCBI Taxonomy" id="110799"/>
    <lineage>
        <taxon>Eukaryota</taxon>
        <taxon>Metazoa</taxon>
        <taxon>Ecdysozoa</taxon>
        <taxon>Arthropoda</taxon>
        <taxon>Hexapoda</taxon>
        <taxon>Insecta</taxon>
        <taxon>Pterygota</taxon>
        <taxon>Neoptera</taxon>
        <taxon>Endopterygota</taxon>
        <taxon>Lepidoptera</taxon>
        <taxon>Glossata</taxon>
        <taxon>Ditrysia</taxon>
        <taxon>Papilionoidea</taxon>
        <taxon>Papilionidae</taxon>
        <taxon>Parnassiinae</taxon>
        <taxon>Parnassini</taxon>
        <taxon>Parnassius</taxon>
        <taxon>Parnassius</taxon>
    </lineage>
</organism>
<evidence type="ECO:0000256" key="1">
    <source>
        <dbReference type="SAM" id="MobiDB-lite"/>
    </source>
</evidence>
<keyword evidence="3" id="KW-1185">Reference proteome</keyword>
<feature type="compositionally biased region" description="Basic and acidic residues" evidence="1">
    <location>
        <begin position="68"/>
        <end position="80"/>
    </location>
</feature>
<accession>A0A8S3XUL5</accession>
<feature type="region of interest" description="Disordered" evidence="1">
    <location>
        <begin position="1"/>
        <end position="104"/>
    </location>
</feature>
<name>A0A8S3XUL5_PARAO</name>
<dbReference type="EMBL" id="CAJQZP010001364">
    <property type="protein sequence ID" value="CAG5041563.1"/>
    <property type="molecule type" value="Genomic_DNA"/>
</dbReference>
<evidence type="ECO:0000313" key="3">
    <source>
        <dbReference type="Proteomes" id="UP000691718"/>
    </source>
</evidence>
<dbReference type="Proteomes" id="UP000691718">
    <property type="component" value="Unassembled WGS sequence"/>
</dbReference>
<dbReference type="AlphaFoldDB" id="A0A8S3XUL5"/>
<proteinExistence type="predicted"/>
<gene>
    <name evidence="2" type="ORF">PAPOLLO_LOCUS22192</name>
</gene>
<reference evidence="2" key="1">
    <citation type="submission" date="2021-04" db="EMBL/GenBank/DDBJ databases">
        <authorList>
            <person name="Tunstrom K."/>
        </authorList>
    </citation>
    <scope>NUCLEOTIDE SEQUENCE</scope>
</reference>
<evidence type="ECO:0000313" key="2">
    <source>
        <dbReference type="EMBL" id="CAG5041563.1"/>
    </source>
</evidence>
<sequence>MTVISQRNHSPQRKHPSQCKHPPIRSSPDRNGSEKDAVDEPMSSFSLESNVPVEAAVNEPMLPSALEEDVRSEPVAEEPRPPPIPTPAYQRRGPSDQQRFRSSSNYFDLLKKSRERSNDLSRFSLPPNFERPLTVNKQYNNRSTQLSYFRDMFPEVLVNFFGRNTNIYAAYKCSRHWKDTTYEEMNEYFGLIVLISINPV</sequence>